<dbReference type="InParanoid" id="S2KDB9"/>
<evidence type="ECO:0000256" key="1">
    <source>
        <dbReference type="SAM" id="Phobius"/>
    </source>
</evidence>
<dbReference type="EMBL" id="KE123922">
    <property type="protein sequence ID" value="EPB90335.1"/>
    <property type="molecule type" value="Genomic_DNA"/>
</dbReference>
<name>S2KDB9_MUCC1</name>
<gene>
    <name evidence="2" type="ORF">HMPREF1544_02861</name>
</gene>
<reference evidence="3" key="1">
    <citation type="submission" date="2013-05" db="EMBL/GenBank/DDBJ databases">
        <title>The Genome sequence of Mucor circinelloides f. circinelloides 1006PhL.</title>
        <authorList>
            <consortium name="The Broad Institute Genomics Platform"/>
            <person name="Cuomo C."/>
            <person name="Earl A."/>
            <person name="Findley K."/>
            <person name="Lee S.C."/>
            <person name="Walker B."/>
            <person name="Young S."/>
            <person name="Zeng Q."/>
            <person name="Gargeya S."/>
            <person name="Fitzgerald M."/>
            <person name="Haas B."/>
            <person name="Abouelleil A."/>
            <person name="Allen A.W."/>
            <person name="Alvarado L."/>
            <person name="Arachchi H.M."/>
            <person name="Berlin A.M."/>
            <person name="Chapman S.B."/>
            <person name="Gainer-Dewar J."/>
            <person name="Goldberg J."/>
            <person name="Griggs A."/>
            <person name="Gujja S."/>
            <person name="Hansen M."/>
            <person name="Howarth C."/>
            <person name="Imamovic A."/>
            <person name="Ireland A."/>
            <person name="Larimer J."/>
            <person name="McCowan C."/>
            <person name="Murphy C."/>
            <person name="Pearson M."/>
            <person name="Poon T.W."/>
            <person name="Priest M."/>
            <person name="Roberts A."/>
            <person name="Saif S."/>
            <person name="Shea T."/>
            <person name="Sisk P."/>
            <person name="Sykes S."/>
            <person name="Wortman J."/>
            <person name="Nusbaum C."/>
            <person name="Birren B."/>
        </authorList>
    </citation>
    <scope>NUCLEOTIDE SEQUENCE [LARGE SCALE GENOMIC DNA]</scope>
    <source>
        <strain evidence="3">1006PhL</strain>
    </source>
</reference>
<accession>S2KDB9</accession>
<dbReference type="OrthoDB" id="2205469at2759"/>
<protein>
    <submittedName>
        <fullName evidence="2">Uncharacterized protein</fullName>
    </submittedName>
</protein>
<dbReference type="VEuPathDB" id="FungiDB:HMPREF1544_02861"/>
<keyword evidence="1" id="KW-0472">Membrane</keyword>
<dbReference type="AlphaFoldDB" id="S2KDB9"/>
<dbReference type="Proteomes" id="UP000014254">
    <property type="component" value="Unassembled WGS sequence"/>
</dbReference>
<keyword evidence="1" id="KW-0812">Transmembrane</keyword>
<organism evidence="2 3">
    <name type="scientific">Mucor circinelloides f. circinelloides (strain 1006PhL)</name>
    <name type="common">Mucormycosis agent</name>
    <name type="synonym">Calyptromyces circinelloides</name>
    <dbReference type="NCBI Taxonomy" id="1220926"/>
    <lineage>
        <taxon>Eukaryota</taxon>
        <taxon>Fungi</taxon>
        <taxon>Fungi incertae sedis</taxon>
        <taxon>Mucoromycota</taxon>
        <taxon>Mucoromycotina</taxon>
        <taxon>Mucoromycetes</taxon>
        <taxon>Mucorales</taxon>
        <taxon>Mucorineae</taxon>
        <taxon>Mucoraceae</taxon>
        <taxon>Mucor</taxon>
    </lineage>
</organism>
<evidence type="ECO:0000313" key="2">
    <source>
        <dbReference type="EMBL" id="EPB90335.1"/>
    </source>
</evidence>
<keyword evidence="1" id="KW-1133">Transmembrane helix</keyword>
<keyword evidence="3" id="KW-1185">Reference proteome</keyword>
<feature type="transmembrane region" description="Helical" evidence="1">
    <location>
        <begin position="279"/>
        <end position="299"/>
    </location>
</feature>
<sequence>METYGFVKIANLPPYEKAFIRSSIINEVITKLGITVGATIKLETVTINAINVGKEWNKRKSNSMETIYEIEPDQKPRSVYAVYQLSYPLLSSNSTYSVRTQCKEIIRHVAYKKPFDKNTTLAATTFVFYACVSKEDGDVKCPKQFLVTEPRVELDSLQCGLDSWQCLHAASTRTRNKTAYVRIDTTRHLRHYDHDSIYICAYLNAPKRRLCNHCRHEWNFKQLKDMIACSIKIPREGSSLSKRIKSLESTHNACGLWQLYFPSENQAQLEKANNNNASFMVPTIIHALFMVFIILIYIMNI</sequence>
<evidence type="ECO:0000313" key="3">
    <source>
        <dbReference type="Proteomes" id="UP000014254"/>
    </source>
</evidence>
<proteinExistence type="predicted"/>